<feature type="compositionally biased region" description="Acidic residues" evidence="1">
    <location>
        <begin position="306"/>
        <end position="331"/>
    </location>
</feature>
<dbReference type="GO" id="GO:0072354">
    <property type="term" value="F:histone H3T3 kinase activity"/>
    <property type="evidence" value="ECO:0007669"/>
    <property type="project" value="TreeGrafter"/>
</dbReference>
<dbReference type="EMBL" id="MN740306">
    <property type="protein sequence ID" value="QHT99271.1"/>
    <property type="molecule type" value="Genomic_DNA"/>
</dbReference>
<feature type="compositionally biased region" description="Low complexity" evidence="1">
    <location>
        <begin position="295"/>
        <end position="305"/>
    </location>
</feature>
<evidence type="ECO:0000256" key="1">
    <source>
        <dbReference type="SAM" id="MobiDB-lite"/>
    </source>
</evidence>
<dbReference type="GO" id="GO:0005737">
    <property type="term" value="C:cytoplasm"/>
    <property type="evidence" value="ECO:0007669"/>
    <property type="project" value="TreeGrafter"/>
</dbReference>
<proteinExistence type="predicted"/>
<organism evidence="2">
    <name type="scientific">viral metagenome</name>
    <dbReference type="NCBI Taxonomy" id="1070528"/>
    <lineage>
        <taxon>unclassified sequences</taxon>
        <taxon>metagenomes</taxon>
        <taxon>organismal metagenomes</taxon>
    </lineage>
</organism>
<feature type="compositionally biased region" description="Polar residues" evidence="1">
    <location>
        <begin position="272"/>
        <end position="281"/>
    </location>
</feature>
<dbReference type="Gene3D" id="1.10.510.10">
    <property type="entry name" value="Transferase(Phosphotransferase) domain 1"/>
    <property type="match status" value="1"/>
</dbReference>
<feature type="region of interest" description="Disordered" evidence="1">
    <location>
        <begin position="272"/>
        <end position="331"/>
    </location>
</feature>
<dbReference type="GO" id="GO:0000278">
    <property type="term" value="P:mitotic cell cycle"/>
    <property type="evidence" value="ECO:0007669"/>
    <property type="project" value="TreeGrafter"/>
</dbReference>
<evidence type="ECO:0000313" key="2">
    <source>
        <dbReference type="EMBL" id="QHT99271.1"/>
    </source>
</evidence>
<dbReference type="PANTHER" id="PTHR24419">
    <property type="entry name" value="INTERLEUKIN-1 RECEPTOR-ASSOCIATED KINASE"/>
    <property type="match status" value="1"/>
</dbReference>
<dbReference type="GO" id="GO:0035556">
    <property type="term" value="P:intracellular signal transduction"/>
    <property type="evidence" value="ECO:0007669"/>
    <property type="project" value="TreeGrafter"/>
</dbReference>
<reference evidence="2" key="1">
    <citation type="journal article" date="2020" name="Nature">
        <title>Giant virus diversity and host interactions through global metagenomics.</title>
        <authorList>
            <person name="Schulz F."/>
            <person name="Roux S."/>
            <person name="Paez-Espino D."/>
            <person name="Jungbluth S."/>
            <person name="Walsh D.A."/>
            <person name="Denef V.J."/>
            <person name="McMahon K.D."/>
            <person name="Konstantinidis K.T."/>
            <person name="Eloe-Fadrosh E.A."/>
            <person name="Kyrpides N.C."/>
            <person name="Woyke T."/>
        </authorList>
    </citation>
    <scope>NUCLEOTIDE SEQUENCE</scope>
    <source>
        <strain evidence="2">GVMAG-M-3300025699-48</strain>
    </source>
</reference>
<name>A0A6C0J0U4_9ZZZZ</name>
<accession>A0A6C0J0U4</accession>
<sequence length="592" mass="69133">MIESNKIPKFTIHYSKHKPINLNNLEKTCISSLTLEDNENEYNPFFIESMQSYNPIYNNWFSLDNSNFNRITLNHNLHMIDMNTVINYNDNTIINKPIFIKYSPLLDPVRYMVGKYESHKDILTILPSLENDLTYSKIKDSNNMAYVDCFFSYLSNQLLTTHSFLNGIEFYGSFVGIQKKHKMDITDDYEYLQSSPFFIANNKKLFNISNITNDLFYNYGSHGNKPKLTVLNTPKHNISAVNLDSNEINTPPILLENITSLDNELIYNNAKNTNGSRTSCHSSTDSDTDSDSDSDNSNISISTIDNENENENEDEDENDSNWETDEDEDDNCSSIDNDNYFAYINNFPVQAIALQKCDGTIDTLLENKLLSFDENISALMQISMTLLVYQKTFRFTHNDLHTNNIMYINTEQEFIYYKYKLITYKVPTFGKIYKIIDFGRAIYNYNGLRLCSDSFAPNGDASTQYNCEPYMDENKPRLDPNFSFDLCRLGCSLYDFVIEDEENPDNFNELQKLVLNWCTDDNNKNILYKKNGDERYPNFKLYKMIARTVHNNTPEDQLKKDIFKQYIYKDTIIPNQFIINIDELPEYYTKYV</sequence>
<dbReference type="PANTHER" id="PTHR24419:SF18">
    <property type="entry name" value="SERINE_THREONINE-PROTEIN KINASE HASPIN"/>
    <property type="match status" value="1"/>
</dbReference>
<dbReference type="InterPro" id="IPR011009">
    <property type="entry name" value="Kinase-like_dom_sf"/>
</dbReference>
<dbReference type="GO" id="GO:0005634">
    <property type="term" value="C:nucleus"/>
    <property type="evidence" value="ECO:0007669"/>
    <property type="project" value="TreeGrafter"/>
</dbReference>
<dbReference type="SUPFAM" id="SSF56112">
    <property type="entry name" value="Protein kinase-like (PK-like)"/>
    <property type="match status" value="1"/>
</dbReference>
<protein>
    <recommendedName>
        <fullName evidence="3">Protein kinase domain-containing protein</fullName>
    </recommendedName>
</protein>
<evidence type="ECO:0008006" key="3">
    <source>
        <dbReference type="Google" id="ProtNLM"/>
    </source>
</evidence>
<dbReference type="AlphaFoldDB" id="A0A6C0J0U4"/>